<sequence>MDRASVMYQVSVLDWACDGSGLSDGSDLSDRSDFSDGSGLSDGSGISDGLGLTDGLGLMIEQALVMDRASVLDQASMLGWVSVSVDHQANSTESGCQLTFGSAFKKPACGWLHRCHGHSSSSGPINSHSWTLQDVLVFIGSDPVRLLALQTCK</sequence>
<evidence type="ECO:0000313" key="2">
    <source>
        <dbReference type="Proteomes" id="UP000287033"/>
    </source>
</evidence>
<dbReference type="AlphaFoldDB" id="A0A401T6V7"/>
<dbReference type="EMBL" id="BEZZ01001174">
    <property type="protein sequence ID" value="GCC38401.1"/>
    <property type="molecule type" value="Genomic_DNA"/>
</dbReference>
<dbReference type="Proteomes" id="UP000287033">
    <property type="component" value="Unassembled WGS sequence"/>
</dbReference>
<name>A0A401T6V7_CHIPU</name>
<gene>
    <name evidence="1" type="ORF">chiPu_0016915</name>
</gene>
<keyword evidence="2" id="KW-1185">Reference proteome</keyword>
<reference evidence="1 2" key="1">
    <citation type="journal article" date="2018" name="Nat. Ecol. Evol.">
        <title>Shark genomes provide insights into elasmobranch evolution and the origin of vertebrates.</title>
        <authorList>
            <person name="Hara Y"/>
            <person name="Yamaguchi K"/>
            <person name="Onimaru K"/>
            <person name="Kadota M"/>
            <person name="Koyanagi M"/>
            <person name="Keeley SD"/>
            <person name="Tatsumi K"/>
            <person name="Tanaka K"/>
            <person name="Motone F"/>
            <person name="Kageyama Y"/>
            <person name="Nozu R"/>
            <person name="Adachi N"/>
            <person name="Nishimura O"/>
            <person name="Nakagawa R"/>
            <person name="Tanegashima C"/>
            <person name="Kiyatake I"/>
            <person name="Matsumoto R"/>
            <person name="Murakumo K"/>
            <person name="Nishida K"/>
            <person name="Terakita A"/>
            <person name="Kuratani S"/>
            <person name="Sato K"/>
            <person name="Hyodo S Kuraku.S."/>
        </authorList>
    </citation>
    <scope>NUCLEOTIDE SEQUENCE [LARGE SCALE GENOMIC DNA]</scope>
</reference>
<protein>
    <submittedName>
        <fullName evidence="1">Uncharacterized protein</fullName>
    </submittedName>
</protein>
<organism evidence="1 2">
    <name type="scientific">Chiloscyllium punctatum</name>
    <name type="common">Brownbanded bambooshark</name>
    <name type="synonym">Hemiscyllium punctatum</name>
    <dbReference type="NCBI Taxonomy" id="137246"/>
    <lineage>
        <taxon>Eukaryota</taxon>
        <taxon>Metazoa</taxon>
        <taxon>Chordata</taxon>
        <taxon>Craniata</taxon>
        <taxon>Vertebrata</taxon>
        <taxon>Chondrichthyes</taxon>
        <taxon>Elasmobranchii</taxon>
        <taxon>Galeomorphii</taxon>
        <taxon>Galeoidea</taxon>
        <taxon>Orectolobiformes</taxon>
        <taxon>Hemiscylliidae</taxon>
        <taxon>Chiloscyllium</taxon>
    </lineage>
</organism>
<comment type="caution">
    <text evidence="1">The sequence shown here is derived from an EMBL/GenBank/DDBJ whole genome shotgun (WGS) entry which is preliminary data.</text>
</comment>
<accession>A0A401T6V7</accession>
<proteinExistence type="predicted"/>
<evidence type="ECO:0000313" key="1">
    <source>
        <dbReference type="EMBL" id="GCC38401.1"/>
    </source>
</evidence>